<dbReference type="OrthoDB" id="4188441at2"/>
<proteinExistence type="predicted"/>
<name>A0A5P2BUE3_STRVZ</name>
<evidence type="ECO:0000313" key="1">
    <source>
        <dbReference type="EMBL" id="QES33338.1"/>
    </source>
</evidence>
<dbReference type="RefSeq" id="WP_150215494.1">
    <property type="nucleotide sequence ID" value="NZ_CP029192.1"/>
</dbReference>
<gene>
    <name evidence="1" type="ORF">DEJ48_07970</name>
</gene>
<protein>
    <submittedName>
        <fullName evidence="1">Uncharacterized protein</fullName>
    </submittedName>
</protein>
<accession>A0A5P2BUE3</accession>
<organism evidence="1 2">
    <name type="scientific">Streptomyces venezuelae</name>
    <dbReference type="NCBI Taxonomy" id="54571"/>
    <lineage>
        <taxon>Bacteria</taxon>
        <taxon>Bacillati</taxon>
        <taxon>Actinomycetota</taxon>
        <taxon>Actinomycetes</taxon>
        <taxon>Kitasatosporales</taxon>
        <taxon>Streptomycetaceae</taxon>
        <taxon>Streptomyces</taxon>
    </lineage>
</organism>
<dbReference type="Proteomes" id="UP000322927">
    <property type="component" value="Chromosome"/>
</dbReference>
<dbReference type="EMBL" id="CP029192">
    <property type="protein sequence ID" value="QES33338.1"/>
    <property type="molecule type" value="Genomic_DNA"/>
</dbReference>
<dbReference type="AlphaFoldDB" id="A0A5P2BUE3"/>
<evidence type="ECO:0000313" key="2">
    <source>
        <dbReference type="Proteomes" id="UP000322927"/>
    </source>
</evidence>
<reference evidence="1 2" key="1">
    <citation type="submission" date="2018-05" db="EMBL/GenBank/DDBJ databases">
        <title>Streptomyces venezuelae.</title>
        <authorList>
            <person name="Kim W."/>
            <person name="Lee N."/>
            <person name="Cho B.-K."/>
        </authorList>
    </citation>
    <scope>NUCLEOTIDE SEQUENCE [LARGE SCALE GENOMIC DNA]</scope>
    <source>
        <strain evidence="1 2">ATCC 14584</strain>
    </source>
</reference>
<sequence length="422" mass="45027">MPEKGTPRTRRRTWLVAALAVTLLAASSVTWFAVSRAEEREDRLDANRELVTHGCAGLLREEMYASVPDDARGVLDAYGTLLRPGQESRALLDCTLAWGDGGGRAEADVRARVRAEAVPDRTSPGSVTGDFGLPLPAGATGSVGTADRWDGGAVATAALLVDCPAGLHGRGRTTRDLLVSVDLPSDTEGADVHGIPKAERLAVARTAAKVTNWVSRKEGCGSEPLPTEPGAAAPAKTPELCAWLNPKGLGSTPGDWSYDGNDNTYNRRAGACGGRWDDTAGSPGHLTVRAAGAESWSGVLAAGAYEEYADKALVPDPAVPAPHDRPLTVERSGNDLQLALWARSECVAGPTYHRVSVTPEFDFDYGHEDGKVVLEPKDQRRLSRQVRTVLDRYLSAPDGWPKRSHCRGTKIVGEVAEWRGRD</sequence>